<keyword evidence="3" id="KW-1185">Reference proteome</keyword>
<evidence type="ECO:0000313" key="3">
    <source>
        <dbReference type="Proteomes" id="UP001266305"/>
    </source>
</evidence>
<name>A0ABQ9UW35_SAGOE</name>
<dbReference type="Proteomes" id="UP001266305">
    <property type="component" value="Unassembled WGS sequence"/>
</dbReference>
<evidence type="ECO:0000256" key="1">
    <source>
        <dbReference type="SAM" id="MobiDB-lite"/>
    </source>
</evidence>
<proteinExistence type="predicted"/>
<comment type="caution">
    <text evidence="2">The sequence shown here is derived from an EMBL/GenBank/DDBJ whole genome shotgun (WGS) entry which is preliminary data.</text>
</comment>
<gene>
    <name evidence="2" type="ORF">P7K49_022379</name>
</gene>
<accession>A0ABQ9UW35</accession>
<organism evidence="2 3">
    <name type="scientific">Saguinus oedipus</name>
    <name type="common">Cotton-top tamarin</name>
    <name type="synonym">Oedipomidas oedipus</name>
    <dbReference type="NCBI Taxonomy" id="9490"/>
    <lineage>
        <taxon>Eukaryota</taxon>
        <taxon>Metazoa</taxon>
        <taxon>Chordata</taxon>
        <taxon>Craniata</taxon>
        <taxon>Vertebrata</taxon>
        <taxon>Euteleostomi</taxon>
        <taxon>Mammalia</taxon>
        <taxon>Eutheria</taxon>
        <taxon>Euarchontoglires</taxon>
        <taxon>Primates</taxon>
        <taxon>Haplorrhini</taxon>
        <taxon>Platyrrhini</taxon>
        <taxon>Cebidae</taxon>
        <taxon>Callitrichinae</taxon>
        <taxon>Saguinus</taxon>
    </lineage>
</organism>
<reference evidence="2 3" key="1">
    <citation type="submission" date="2023-05" db="EMBL/GenBank/DDBJ databases">
        <title>B98-5 Cell Line De Novo Hybrid Assembly: An Optical Mapping Approach.</title>
        <authorList>
            <person name="Kananen K."/>
            <person name="Auerbach J.A."/>
            <person name="Kautto E."/>
            <person name="Blachly J.S."/>
        </authorList>
    </citation>
    <scope>NUCLEOTIDE SEQUENCE [LARGE SCALE GENOMIC DNA]</scope>
    <source>
        <strain evidence="2">B95-8</strain>
        <tissue evidence="2">Cell line</tissue>
    </source>
</reference>
<feature type="compositionally biased region" description="Low complexity" evidence="1">
    <location>
        <begin position="54"/>
        <end position="66"/>
    </location>
</feature>
<evidence type="ECO:0000313" key="2">
    <source>
        <dbReference type="EMBL" id="KAK2101031.1"/>
    </source>
</evidence>
<feature type="region of interest" description="Disordered" evidence="1">
    <location>
        <begin position="129"/>
        <end position="152"/>
    </location>
</feature>
<feature type="compositionally biased region" description="Basic and acidic residues" evidence="1">
    <location>
        <begin position="143"/>
        <end position="152"/>
    </location>
</feature>
<sequence>MATAAAAAAAMAPPGCPVCSFLERYGPLLDLPELPFPELERVLQAPPPDGPERPAGSGPGALLLSALHRRPGSSRLGPPRMCPPPRTQLRRAGLLRPAPGVWGRPLGRAGSGGMVWVREGIIGLLLRGGGRPPHPISPLAAGEGERRLEEGL</sequence>
<feature type="region of interest" description="Disordered" evidence="1">
    <location>
        <begin position="41"/>
        <end position="95"/>
    </location>
</feature>
<protein>
    <submittedName>
        <fullName evidence="2">Uncharacterized protein</fullName>
    </submittedName>
</protein>
<dbReference type="EMBL" id="JASSZA010000010">
    <property type="protein sequence ID" value="KAK2101031.1"/>
    <property type="molecule type" value="Genomic_DNA"/>
</dbReference>